<reference evidence="2" key="1">
    <citation type="submission" date="2013-01" db="EMBL/GenBank/DDBJ databases">
        <title>Draft Genome Sequence of a Mulberry Tree, Morus notabilis C.K. Schneid.</title>
        <authorList>
            <person name="He N."/>
            <person name="Zhao S."/>
        </authorList>
    </citation>
    <scope>NUCLEOTIDE SEQUENCE</scope>
</reference>
<protein>
    <submittedName>
        <fullName evidence="1">Uncharacterized protein</fullName>
    </submittedName>
</protein>
<dbReference type="AlphaFoldDB" id="W9SS67"/>
<gene>
    <name evidence="1" type="ORF">L484_015220</name>
</gene>
<accession>W9SS67</accession>
<name>W9SS67_9ROSA</name>
<evidence type="ECO:0000313" key="1">
    <source>
        <dbReference type="EMBL" id="EXC24201.1"/>
    </source>
</evidence>
<keyword evidence="2" id="KW-1185">Reference proteome</keyword>
<dbReference type="EMBL" id="KE346013">
    <property type="protein sequence ID" value="EXC24201.1"/>
    <property type="molecule type" value="Genomic_DNA"/>
</dbReference>
<dbReference type="Proteomes" id="UP000030645">
    <property type="component" value="Unassembled WGS sequence"/>
</dbReference>
<sequence>MFARSVTLLAPTISPPCSFASNEARHLLCAIGVRDLRWLRGTRSPTRFNISSGLEIERDAEEPFLIYNLDSVWRREIGEEREERNFESSTRAAVAFTLSHVRNLP</sequence>
<proteinExistence type="predicted"/>
<organism evidence="1 2">
    <name type="scientific">Morus notabilis</name>
    <dbReference type="NCBI Taxonomy" id="981085"/>
    <lineage>
        <taxon>Eukaryota</taxon>
        <taxon>Viridiplantae</taxon>
        <taxon>Streptophyta</taxon>
        <taxon>Embryophyta</taxon>
        <taxon>Tracheophyta</taxon>
        <taxon>Spermatophyta</taxon>
        <taxon>Magnoliopsida</taxon>
        <taxon>eudicotyledons</taxon>
        <taxon>Gunneridae</taxon>
        <taxon>Pentapetalae</taxon>
        <taxon>rosids</taxon>
        <taxon>fabids</taxon>
        <taxon>Rosales</taxon>
        <taxon>Moraceae</taxon>
        <taxon>Moreae</taxon>
        <taxon>Morus</taxon>
    </lineage>
</organism>
<evidence type="ECO:0000313" key="2">
    <source>
        <dbReference type="Proteomes" id="UP000030645"/>
    </source>
</evidence>